<organism evidence="6 7">
    <name type="scientific">Pseudomonas savastanoi pv. glycinea str. race 4</name>
    <dbReference type="NCBI Taxonomy" id="875330"/>
    <lineage>
        <taxon>Bacteria</taxon>
        <taxon>Pseudomonadati</taxon>
        <taxon>Pseudomonadota</taxon>
        <taxon>Gammaproteobacteria</taxon>
        <taxon>Pseudomonadales</taxon>
        <taxon>Pseudomonadaceae</taxon>
        <taxon>Pseudomonas</taxon>
    </lineage>
</organism>
<dbReference type="Pfam" id="PF18076">
    <property type="entry name" value="FGAR-AT_N"/>
    <property type="match status" value="1"/>
</dbReference>
<dbReference type="EC" id="6.3.5.3" evidence="6"/>
<dbReference type="EMBL" id="ADWY01000276">
    <property type="protein sequence ID" value="EGH08953.1"/>
    <property type="molecule type" value="Genomic_DNA"/>
</dbReference>
<keyword evidence="1 6" id="KW-0436">Ligase</keyword>
<reference evidence="6 7" key="1">
    <citation type="journal article" date="2011" name="PLoS Pathog.">
        <title>Dynamic evolution of pathogenicity revealed by sequencing and comparative genomics of 19 Pseudomonas syringae isolates.</title>
        <authorList>
            <person name="Baltrus D.A."/>
            <person name="Nishimura M.T."/>
            <person name="Romanchuk A."/>
            <person name="Chang J.H."/>
            <person name="Mukhtar M.S."/>
            <person name="Cherkis K."/>
            <person name="Roach J."/>
            <person name="Grant S.R."/>
            <person name="Jones C.D."/>
            <person name="Dangl J.L."/>
        </authorList>
    </citation>
    <scope>NUCLEOTIDE SEQUENCE [LARGE SCALE GENOMIC DNA]</scope>
    <source>
        <strain evidence="7">race 4</strain>
    </source>
</reference>
<dbReference type="Gene3D" id="1.10.8.750">
    <property type="entry name" value="Phosphoribosylformylglycinamidine synthase, linker domain"/>
    <property type="match status" value="1"/>
</dbReference>
<keyword evidence="2" id="KW-0547">Nucleotide-binding</keyword>
<sequence>MLILRGAPALSAFRHSKLLEQLKQKVSAVSGLYAEFAHFADVNDVLTSEEQQVLDRLLKYGPSVPVQEPSGRLFLVLPRFGTISPWSSKASDIARNCGLTKIQRIERGIAFYVEGQFSEAQAQAIADSLHDRMTQLVLGDHEQAASLFSHAQPKPLTAVDILGGGRAALEKANVELGLALAEDEID</sequence>
<evidence type="ECO:0000256" key="2">
    <source>
        <dbReference type="ARBA" id="ARBA00022741"/>
    </source>
</evidence>
<name>F3C1L0_PSESG</name>
<dbReference type="SUPFAM" id="SSF82697">
    <property type="entry name" value="PurS-like"/>
    <property type="match status" value="1"/>
</dbReference>
<feature type="non-terminal residue" evidence="6">
    <location>
        <position position="186"/>
    </location>
</feature>
<dbReference type="Proteomes" id="UP000005466">
    <property type="component" value="Unassembled WGS sequence"/>
</dbReference>
<evidence type="ECO:0000256" key="1">
    <source>
        <dbReference type="ARBA" id="ARBA00022598"/>
    </source>
</evidence>
<dbReference type="PANTHER" id="PTHR10099:SF1">
    <property type="entry name" value="PHOSPHORIBOSYLFORMYLGLYCINAMIDINE SYNTHASE"/>
    <property type="match status" value="1"/>
</dbReference>
<protein>
    <submittedName>
        <fullName evidence="6">Phosphoribosylformylglycinamidine synthase</fullName>
        <ecNumber evidence="6">6.3.5.3</ecNumber>
    </submittedName>
</protein>
<evidence type="ECO:0000259" key="5">
    <source>
        <dbReference type="Pfam" id="PF18076"/>
    </source>
</evidence>
<evidence type="ECO:0000313" key="6">
    <source>
        <dbReference type="EMBL" id="EGH08953.1"/>
    </source>
</evidence>
<dbReference type="GO" id="GO:0006164">
    <property type="term" value="P:purine nucleotide biosynthetic process"/>
    <property type="evidence" value="ECO:0007669"/>
    <property type="project" value="UniProtKB-KW"/>
</dbReference>
<keyword evidence="3" id="KW-0658">Purine biosynthesis</keyword>
<comment type="caution">
    <text evidence="6">The sequence shown here is derived from an EMBL/GenBank/DDBJ whole genome shotgun (WGS) entry which is preliminary data.</text>
</comment>
<feature type="domain" description="Phosphoribosylformylglycinamidine synthase N-terminal" evidence="5">
    <location>
        <begin position="35"/>
        <end position="148"/>
    </location>
</feature>
<dbReference type="AlphaFoldDB" id="F3C1L0"/>
<dbReference type="HOGENOM" id="CLU_1457454_0_0_6"/>
<dbReference type="InterPro" id="IPR040707">
    <property type="entry name" value="FGAR-AT_N"/>
</dbReference>
<evidence type="ECO:0000256" key="4">
    <source>
        <dbReference type="ARBA" id="ARBA00022840"/>
    </source>
</evidence>
<dbReference type="InterPro" id="IPR036604">
    <property type="entry name" value="PurS-like_sf"/>
</dbReference>
<dbReference type="GO" id="GO:0004642">
    <property type="term" value="F:phosphoribosylformylglycinamidine synthase activity"/>
    <property type="evidence" value="ECO:0007669"/>
    <property type="project" value="UniProtKB-EC"/>
</dbReference>
<evidence type="ECO:0000256" key="3">
    <source>
        <dbReference type="ARBA" id="ARBA00022755"/>
    </source>
</evidence>
<proteinExistence type="predicted"/>
<dbReference type="GO" id="GO:0005737">
    <property type="term" value="C:cytoplasm"/>
    <property type="evidence" value="ECO:0007669"/>
    <property type="project" value="TreeGrafter"/>
</dbReference>
<evidence type="ECO:0000313" key="7">
    <source>
        <dbReference type="Proteomes" id="UP000005466"/>
    </source>
</evidence>
<keyword evidence="4" id="KW-0067">ATP-binding</keyword>
<gene>
    <name evidence="6" type="ORF">Pgy4_06864</name>
</gene>
<accession>F3C1L0</accession>
<dbReference type="GO" id="GO:0005524">
    <property type="term" value="F:ATP binding"/>
    <property type="evidence" value="ECO:0007669"/>
    <property type="project" value="UniProtKB-KW"/>
</dbReference>
<dbReference type="PANTHER" id="PTHR10099">
    <property type="entry name" value="PHOSPHORIBOSYLFORMYLGLYCINAMIDINE SYNTHASE"/>
    <property type="match status" value="1"/>
</dbReference>